<dbReference type="PANTHER" id="PTHR39428:SF3">
    <property type="entry name" value="DEAZAFLAVIN-DEPENDENT NITROREDUCTASE"/>
    <property type="match status" value="1"/>
</dbReference>
<comment type="catalytic activity">
    <reaction evidence="2">
        <text>oxidized coenzyme F420-(gamma-L-Glu)(n) + a quinol + H(+) = reduced coenzyme F420-(gamma-L-Glu)(n) + a quinone</text>
        <dbReference type="Rhea" id="RHEA:39663"/>
        <dbReference type="Rhea" id="RHEA-COMP:12939"/>
        <dbReference type="Rhea" id="RHEA-COMP:14378"/>
        <dbReference type="ChEBI" id="CHEBI:15378"/>
        <dbReference type="ChEBI" id="CHEBI:24646"/>
        <dbReference type="ChEBI" id="CHEBI:132124"/>
        <dbReference type="ChEBI" id="CHEBI:133980"/>
        <dbReference type="ChEBI" id="CHEBI:139511"/>
    </reaction>
</comment>
<evidence type="ECO:0000256" key="3">
    <source>
        <dbReference type="SAM" id="MobiDB-lite"/>
    </source>
</evidence>
<sequence length="220" mass="24770">MDRHSVRVGAWLLRRTRGRIVRLWRRRALVLTTRGRRSGLPRTVVVQYFPDGPDMVVVAANSGMPTHPAWYLNLLDDPRAVVEVEGRTVPVRAVPMTRDEAAAWWPRVLDAAPDYARYPQRTDRPLPLVRLVPSDDETREASPPRRQWQTWGRRHVRGTSGDPSGPDMPPVSTRRIRTAATRTRRGLEGRGVTIGRPSAAGVAPPPDERKPRTGRLPTSP</sequence>
<dbReference type="PANTHER" id="PTHR39428">
    <property type="entry name" value="F420H(2)-DEPENDENT QUINONE REDUCTASE RV1261C"/>
    <property type="match status" value="1"/>
</dbReference>
<dbReference type="InterPro" id="IPR012349">
    <property type="entry name" value="Split_barrel_FMN-bd"/>
</dbReference>
<evidence type="ECO:0000256" key="2">
    <source>
        <dbReference type="ARBA" id="ARBA00049106"/>
    </source>
</evidence>
<keyword evidence="5" id="KW-1185">Reference proteome</keyword>
<comment type="similarity">
    <text evidence="1">Belongs to the F420H(2)-dependent quinone reductase family.</text>
</comment>
<reference evidence="5" key="1">
    <citation type="journal article" date="2019" name="Int. J. Syst. Evol. Microbiol.">
        <title>The Global Catalogue of Microorganisms (GCM) 10K type strain sequencing project: providing services to taxonomists for standard genome sequencing and annotation.</title>
        <authorList>
            <consortium name="The Broad Institute Genomics Platform"/>
            <consortium name="The Broad Institute Genome Sequencing Center for Infectious Disease"/>
            <person name="Wu L."/>
            <person name="Ma J."/>
        </authorList>
    </citation>
    <scope>NUCLEOTIDE SEQUENCE [LARGE SCALE GENOMIC DNA]</scope>
    <source>
        <strain evidence="5">CCUG 50347</strain>
    </source>
</reference>
<evidence type="ECO:0000313" key="5">
    <source>
        <dbReference type="Proteomes" id="UP001595909"/>
    </source>
</evidence>
<proteinExistence type="inferred from homology"/>
<accession>A0ABV9RJ99</accession>
<dbReference type="RefSeq" id="WP_274192350.1">
    <property type="nucleotide sequence ID" value="NZ_BAABHN010000024.1"/>
</dbReference>
<dbReference type="Gene3D" id="2.30.110.10">
    <property type="entry name" value="Electron Transport, Fmn-binding Protein, Chain A"/>
    <property type="match status" value="1"/>
</dbReference>
<gene>
    <name evidence="4" type="ORF">ACFPEL_12550</name>
</gene>
<protein>
    <submittedName>
        <fullName evidence="4">Nitroreductase/quinone reductase family protein</fullName>
    </submittedName>
</protein>
<evidence type="ECO:0000313" key="4">
    <source>
        <dbReference type="EMBL" id="MFC4833237.1"/>
    </source>
</evidence>
<feature type="region of interest" description="Disordered" evidence="3">
    <location>
        <begin position="131"/>
        <end position="220"/>
    </location>
</feature>
<dbReference type="Proteomes" id="UP001595909">
    <property type="component" value="Unassembled WGS sequence"/>
</dbReference>
<evidence type="ECO:0000256" key="1">
    <source>
        <dbReference type="ARBA" id="ARBA00008710"/>
    </source>
</evidence>
<name>A0ABV9RJ99_9PSEU</name>
<dbReference type="SUPFAM" id="SSF50475">
    <property type="entry name" value="FMN-binding split barrel"/>
    <property type="match status" value="1"/>
</dbReference>
<organism evidence="4 5">
    <name type="scientific">Actinomycetospora chibensis</name>
    <dbReference type="NCBI Taxonomy" id="663606"/>
    <lineage>
        <taxon>Bacteria</taxon>
        <taxon>Bacillati</taxon>
        <taxon>Actinomycetota</taxon>
        <taxon>Actinomycetes</taxon>
        <taxon>Pseudonocardiales</taxon>
        <taxon>Pseudonocardiaceae</taxon>
        <taxon>Actinomycetospora</taxon>
    </lineage>
</organism>
<comment type="caution">
    <text evidence="4">The sequence shown here is derived from an EMBL/GenBank/DDBJ whole genome shotgun (WGS) entry which is preliminary data.</text>
</comment>
<dbReference type="EMBL" id="JBHSIM010000024">
    <property type="protein sequence ID" value="MFC4833237.1"/>
    <property type="molecule type" value="Genomic_DNA"/>
</dbReference>
<dbReference type="InterPro" id="IPR004378">
    <property type="entry name" value="F420H2_quin_Rdtase"/>
</dbReference>
<dbReference type="Pfam" id="PF04075">
    <property type="entry name" value="F420H2_quin_red"/>
    <property type="match status" value="1"/>
</dbReference>
<dbReference type="NCBIfam" id="TIGR00026">
    <property type="entry name" value="hi_GC_TIGR00026"/>
    <property type="match status" value="1"/>
</dbReference>